<feature type="domain" description="C2H2-type" evidence="6">
    <location>
        <begin position="540"/>
        <end position="567"/>
    </location>
</feature>
<evidence type="ECO:0000313" key="7">
    <source>
        <dbReference type="Proteomes" id="UP001652625"/>
    </source>
</evidence>
<name>A0ABM4BM04_HYDVU</name>
<dbReference type="Gene3D" id="3.30.160.60">
    <property type="entry name" value="Classic Zinc Finger"/>
    <property type="match status" value="5"/>
</dbReference>
<evidence type="ECO:0000256" key="3">
    <source>
        <dbReference type="ARBA" id="ARBA00022771"/>
    </source>
</evidence>
<proteinExistence type="predicted"/>
<evidence type="ECO:0000259" key="6">
    <source>
        <dbReference type="PROSITE" id="PS50157"/>
    </source>
</evidence>
<accession>A0ABM4BM04</accession>
<gene>
    <name evidence="8" type="primary">LOC100204011</name>
</gene>
<dbReference type="InterPro" id="IPR016197">
    <property type="entry name" value="Chromo-like_dom_sf"/>
</dbReference>
<sequence length="817" mass="94429">MPPFCTYAAEKMAGKMSLANNADANVGLTSAVSNDFEFRSPENLFASLHFVPEKILQFAVSSEGTRYYRVDWNSLWLPEQQLSQYQSLIEEFWKNQTDMTKIIPKTFPSDPSKSTNQSFLSSLEYYDLDSEISTHQSFNIQKSSELSPAKNLSQESLASSKHLQSDISSQEKYSLPIGLLIENDSNILSGQNGSDIFTDGAIKLLLLNSQSSSKNSFLANDTINEATTSVVENDESLTLSSTPKMQTFEENNSLGDNEQIKMEQIETDNEMTMQFVTSPTVRRNRVSIQLDGFELVNVENKQASYEDLATYALETLASFKRKRVRFPNGSSKLPQYCFFCTKTIANRKKLREHQFGVHFKNVGEYVCGICQKRFIFRRHLKAHMAVHSDNRNYSCSICNLTCKRRSHLHKHMATHTNEMNYRCDVCHKNFKVQADLKDHCLQDHKDGQSTCNVCKQTLHTPFSVYIHSMRHSGTRDHVCDKCGASFKRKQHLIAHLNVHEEIKDRLKCPACQKEFPDRKTVRKHLEQSHPDLASEYRYDYICAICNKDFAYKGRLDEHMKTHDHETLEDRIAKEMDSTKKVDKLSEEALKRFYDLFEKVVDENTEELLMLRCKVCYKREFRKVSSLEKHLQEHQLGNQSSHQSGKEIPIYECCGQVFPSKTLFLKHCRLHEPKIDRKKEVLQCRECLKKFRSNICLQTHVKDCVVRFKASQKTVFKNNIELIKNTKEIKLKDGFNNRILVVSRDAKIDKNELLDSLYDKNLENAIMESETLVITFDENDEETGKQKLHNSSNNKINEISNEKELLTRISNELVNVNK</sequence>
<dbReference type="InterPro" id="IPR036236">
    <property type="entry name" value="Znf_C2H2_sf"/>
</dbReference>
<dbReference type="SUPFAM" id="SSF57667">
    <property type="entry name" value="beta-beta-alpha zinc fingers"/>
    <property type="match status" value="5"/>
</dbReference>
<keyword evidence="7" id="KW-1185">Reference proteome</keyword>
<dbReference type="RefSeq" id="XP_065650096.1">
    <property type="nucleotide sequence ID" value="XM_065794024.1"/>
</dbReference>
<dbReference type="SUPFAM" id="SSF54160">
    <property type="entry name" value="Chromo domain-like"/>
    <property type="match status" value="1"/>
</dbReference>
<evidence type="ECO:0000256" key="5">
    <source>
        <dbReference type="PROSITE-ProRule" id="PRU00042"/>
    </source>
</evidence>
<dbReference type="PANTHER" id="PTHR24379:SF127">
    <property type="entry name" value="BLOODY FINGERS-RELATED"/>
    <property type="match status" value="1"/>
</dbReference>
<dbReference type="InterPro" id="IPR013087">
    <property type="entry name" value="Znf_C2H2_type"/>
</dbReference>
<feature type="domain" description="C2H2-type" evidence="6">
    <location>
        <begin position="477"/>
        <end position="504"/>
    </location>
</feature>
<feature type="domain" description="C2H2-type" evidence="6">
    <location>
        <begin position="421"/>
        <end position="449"/>
    </location>
</feature>
<evidence type="ECO:0000313" key="8">
    <source>
        <dbReference type="RefSeq" id="XP_065650096.1"/>
    </source>
</evidence>
<keyword evidence="4" id="KW-0862">Zinc</keyword>
<dbReference type="GeneID" id="100204011"/>
<evidence type="ECO:0000256" key="2">
    <source>
        <dbReference type="ARBA" id="ARBA00022737"/>
    </source>
</evidence>
<feature type="domain" description="C2H2-type" evidence="6">
    <location>
        <begin position="365"/>
        <end position="392"/>
    </location>
</feature>
<keyword evidence="3 5" id="KW-0863">Zinc-finger</keyword>
<dbReference type="PROSITE" id="PS00028">
    <property type="entry name" value="ZINC_FINGER_C2H2_1"/>
    <property type="match status" value="6"/>
</dbReference>
<protein>
    <submittedName>
        <fullName evidence="8">Zinc finger protein 37 isoform X3</fullName>
    </submittedName>
</protein>
<dbReference type="SMART" id="SM00355">
    <property type="entry name" value="ZnF_C2H2"/>
    <property type="match status" value="11"/>
</dbReference>
<keyword evidence="1" id="KW-0479">Metal-binding</keyword>
<reference evidence="8" key="1">
    <citation type="submission" date="2025-08" db="UniProtKB">
        <authorList>
            <consortium name="RefSeq"/>
        </authorList>
    </citation>
    <scope>IDENTIFICATION</scope>
</reference>
<feature type="domain" description="C2H2-type" evidence="6">
    <location>
        <begin position="506"/>
        <end position="529"/>
    </location>
</feature>
<evidence type="ECO:0000256" key="4">
    <source>
        <dbReference type="ARBA" id="ARBA00022833"/>
    </source>
</evidence>
<dbReference type="PROSITE" id="PS50157">
    <property type="entry name" value="ZINC_FINGER_C2H2_2"/>
    <property type="match status" value="6"/>
</dbReference>
<feature type="domain" description="C2H2-type" evidence="6">
    <location>
        <begin position="393"/>
        <end position="420"/>
    </location>
</feature>
<evidence type="ECO:0000256" key="1">
    <source>
        <dbReference type="ARBA" id="ARBA00022723"/>
    </source>
</evidence>
<organism evidence="7 8">
    <name type="scientific">Hydra vulgaris</name>
    <name type="common">Hydra</name>
    <name type="synonym">Hydra attenuata</name>
    <dbReference type="NCBI Taxonomy" id="6087"/>
    <lineage>
        <taxon>Eukaryota</taxon>
        <taxon>Metazoa</taxon>
        <taxon>Cnidaria</taxon>
        <taxon>Hydrozoa</taxon>
        <taxon>Hydroidolina</taxon>
        <taxon>Anthoathecata</taxon>
        <taxon>Aplanulata</taxon>
        <taxon>Hydridae</taxon>
        <taxon>Hydra</taxon>
    </lineage>
</organism>
<dbReference type="Proteomes" id="UP001652625">
    <property type="component" value="Chromosome 03"/>
</dbReference>
<dbReference type="Pfam" id="PF00096">
    <property type="entry name" value="zf-C2H2"/>
    <property type="match status" value="4"/>
</dbReference>
<dbReference type="CDD" id="cd00024">
    <property type="entry name" value="CD_CSD"/>
    <property type="match status" value="1"/>
</dbReference>
<keyword evidence="2" id="KW-0677">Repeat</keyword>
<dbReference type="PANTHER" id="PTHR24379">
    <property type="entry name" value="KRAB AND ZINC FINGER DOMAIN-CONTAINING"/>
    <property type="match status" value="1"/>
</dbReference>